<dbReference type="RefSeq" id="XP_058328858.1">
    <property type="nucleotide sequence ID" value="XM_058475968.1"/>
</dbReference>
<dbReference type="PANTHER" id="PTHR45644:SF3">
    <property type="entry name" value="FI08533P-RELATED"/>
    <property type="match status" value="1"/>
</dbReference>
<dbReference type="InterPro" id="IPR027417">
    <property type="entry name" value="P-loop_NTPase"/>
</dbReference>
<dbReference type="InterPro" id="IPR003959">
    <property type="entry name" value="ATPase_AAA_core"/>
</dbReference>
<protein>
    <recommendedName>
        <fullName evidence="4">AAA+ ATPase domain-containing protein</fullName>
    </recommendedName>
</protein>
<dbReference type="InterPro" id="IPR003593">
    <property type="entry name" value="AAA+_ATPase"/>
</dbReference>
<sequence length="438" mass="49008">MSPQGDRGGIPWMRFFQEVGMMIATGVVAYGGVRLVLNHLMPPDAESQKKEEQRQKSQAILRRLYGGEESKDGATKSELVLNQYEQVIAQELIDPRDINVRWADIAGLDDTLQQLKWSVIWPLIYPKLFASADSTLGGAPSGALLKGPPGCGKTTIAKALAAESGASFINLNISTLTEKWYGDSNKLVKAVFTLARKVQPCIVFIDEIDAILGNRMSGGEHEASGMVKAEFMTHWQGLDSSNEAGEPQRIVVLGATNRPYVMDAAMHRRMPKQFEISLPDAKGRYKLFKLFLKGRRVDWEDLELEEDEEELAQMTERDVMMKRLIRKTQGCSGSFIKEACRSAIHDCTCEGIEEMQRKGVNMHEMSSTHVQRPLRLVDFAPKQSKDSMDSKSCKIDGLFDPEPAPRSRATSRSGEDEREWRTESETPETYSARAESPE</sequence>
<keyword evidence="6" id="KW-1185">Reference proteome</keyword>
<reference evidence="5" key="1">
    <citation type="submission" date="2022-11" db="EMBL/GenBank/DDBJ databases">
        <authorList>
            <person name="Petersen C."/>
        </authorList>
    </citation>
    <scope>NUCLEOTIDE SEQUENCE</scope>
    <source>
        <strain evidence="5">IBT 19713</strain>
    </source>
</reference>
<comment type="caution">
    <text evidence="5">The sequence shown here is derived from an EMBL/GenBank/DDBJ whole genome shotgun (WGS) entry which is preliminary data.</text>
</comment>
<evidence type="ECO:0000256" key="2">
    <source>
        <dbReference type="ARBA" id="ARBA00022840"/>
    </source>
</evidence>
<dbReference type="EMBL" id="JAPQKS010000005">
    <property type="protein sequence ID" value="KAJ5225447.1"/>
    <property type="molecule type" value="Genomic_DNA"/>
</dbReference>
<evidence type="ECO:0000313" key="6">
    <source>
        <dbReference type="Proteomes" id="UP001150941"/>
    </source>
</evidence>
<dbReference type="OrthoDB" id="10254455at2759"/>
<dbReference type="SMART" id="SM00382">
    <property type="entry name" value="AAA"/>
    <property type="match status" value="1"/>
</dbReference>
<reference evidence="5" key="2">
    <citation type="journal article" date="2023" name="IMA Fungus">
        <title>Comparative genomic study of the Penicillium genus elucidates a diverse pangenome and 15 lateral gene transfer events.</title>
        <authorList>
            <person name="Petersen C."/>
            <person name="Sorensen T."/>
            <person name="Nielsen M.R."/>
            <person name="Sondergaard T.E."/>
            <person name="Sorensen J.L."/>
            <person name="Fitzpatrick D.A."/>
            <person name="Frisvad J.C."/>
            <person name="Nielsen K.L."/>
        </authorList>
    </citation>
    <scope>NUCLEOTIDE SEQUENCE</scope>
    <source>
        <strain evidence="5">IBT 19713</strain>
    </source>
</reference>
<dbReference type="Proteomes" id="UP001150941">
    <property type="component" value="Unassembled WGS sequence"/>
</dbReference>
<dbReference type="GeneID" id="83203271"/>
<gene>
    <name evidence="5" type="ORF">N7468_006672</name>
</gene>
<evidence type="ECO:0000259" key="4">
    <source>
        <dbReference type="SMART" id="SM00382"/>
    </source>
</evidence>
<dbReference type="GO" id="GO:0005524">
    <property type="term" value="F:ATP binding"/>
    <property type="evidence" value="ECO:0007669"/>
    <property type="project" value="UniProtKB-KW"/>
</dbReference>
<keyword evidence="1" id="KW-0547">Nucleotide-binding</keyword>
<dbReference type="InterPro" id="IPR051701">
    <property type="entry name" value="Mito_OM_Translocase_MSP1"/>
</dbReference>
<dbReference type="Gene3D" id="1.10.8.60">
    <property type="match status" value="1"/>
</dbReference>
<dbReference type="Gene3D" id="3.40.50.300">
    <property type="entry name" value="P-loop containing nucleotide triphosphate hydrolases"/>
    <property type="match status" value="1"/>
</dbReference>
<evidence type="ECO:0000256" key="3">
    <source>
        <dbReference type="SAM" id="MobiDB-lite"/>
    </source>
</evidence>
<feature type="compositionally biased region" description="Basic and acidic residues" evidence="3">
    <location>
        <begin position="413"/>
        <end position="424"/>
    </location>
</feature>
<organism evidence="5 6">
    <name type="scientific">Penicillium chermesinum</name>
    <dbReference type="NCBI Taxonomy" id="63820"/>
    <lineage>
        <taxon>Eukaryota</taxon>
        <taxon>Fungi</taxon>
        <taxon>Dikarya</taxon>
        <taxon>Ascomycota</taxon>
        <taxon>Pezizomycotina</taxon>
        <taxon>Eurotiomycetes</taxon>
        <taxon>Eurotiomycetidae</taxon>
        <taxon>Eurotiales</taxon>
        <taxon>Aspergillaceae</taxon>
        <taxon>Penicillium</taxon>
    </lineage>
</organism>
<evidence type="ECO:0000313" key="5">
    <source>
        <dbReference type="EMBL" id="KAJ5225447.1"/>
    </source>
</evidence>
<dbReference type="AlphaFoldDB" id="A0A9W9NSN9"/>
<proteinExistence type="predicted"/>
<name>A0A9W9NSN9_9EURO</name>
<feature type="compositionally biased region" description="Basic and acidic residues" evidence="3">
    <location>
        <begin position="383"/>
        <end position="394"/>
    </location>
</feature>
<dbReference type="GO" id="GO:0005741">
    <property type="term" value="C:mitochondrial outer membrane"/>
    <property type="evidence" value="ECO:0007669"/>
    <property type="project" value="TreeGrafter"/>
</dbReference>
<evidence type="ECO:0000256" key="1">
    <source>
        <dbReference type="ARBA" id="ARBA00022741"/>
    </source>
</evidence>
<feature type="region of interest" description="Disordered" evidence="3">
    <location>
        <begin position="382"/>
        <end position="438"/>
    </location>
</feature>
<dbReference type="GO" id="GO:0016887">
    <property type="term" value="F:ATP hydrolysis activity"/>
    <property type="evidence" value="ECO:0007669"/>
    <property type="project" value="InterPro"/>
</dbReference>
<accession>A0A9W9NSN9</accession>
<dbReference type="Pfam" id="PF00004">
    <property type="entry name" value="AAA"/>
    <property type="match status" value="1"/>
</dbReference>
<dbReference type="SUPFAM" id="SSF52540">
    <property type="entry name" value="P-loop containing nucleoside triphosphate hydrolases"/>
    <property type="match status" value="1"/>
</dbReference>
<dbReference type="GO" id="GO:0140570">
    <property type="term" value="P:extraction of mislocalized protein from mitochondrial outer membrane"/>
    <property type="evidence" value="ECO:0007669"/>
    <property type="project" value="TreeGrafter"/>
</dbReference>
<keyword evidence="2" id="KW-0067">ATP-binding</keyword>
<dbReference type="PANTHER" id="PTHR45644">
    <property type="entry name" value="AAA ATPASE, PUTATIVE (AFU_ORTHOLOGUE AFUA_2G12920)-RELATED-RELATED"/>
    <property type="match status" value="1"/>
</dbReference>
<feature type="domain" description="AAA+ ATPase" evidence="4">
    <location>
        <begin position="139"/>
        <end position="280"/>
    </location>
</feature>